<evidence type="ECO:0000259" key="2">
    <source>
        <dbReference type="Pfam" id="PF18291"/>
    </source>
</evidence>
<accession>F0R2K0</accession>
<dbReference type="AlphaFoldDB" id="F0R2K0"/>
<keyword evidence="1" id="KW-0238">DNA-binding</keyword>
<gene>
    <name evidence="3" type="ordered locus">Bacsa_3009</name>
</gene>
<dbReference type="HOGENOM" id="CLU_112331_5_0_10"/>
<dbReference type="KEGG" id="bsa:Bacsa_3009"/>
<dbReference type="RefSeq" id="WP_013618911.1">
    <property type="nucleotide sequence ID" value="NC_015164.1"/>
</dbReference>
<evidence type="ECO:0000313" key="4">
    <source>
        <dbReference type="Proteomes" id="UP000007486"/>
    </source>
</evidence>
<dbReference type="EMBL" id="CP002530">
    <property type="protein sequence ID" value="ADY37538.1"/>
    <property type="molecule type" value="Genomic_DNA"/>
</dbReference>
<evidence type="ECO:0000256" key="1">
    <source>
        <dbReference type="ARBA" id="ARBA00023125"/>
    </source>
</evidence>
<organism evidence="3 4">
    <name type="scientific">Phocaeicola salanitronis (strain DSM 18170 / JCM 13657 / CCUG 60908 / BL78)</name>
    <name type="common">Bacteroides salanitronis</name>
    <dbReference type="NCBI Taxonomy" id="667015"/>
    <lineage>
        <taxon>Bacteria</taxon>
        <taxon>Pseudomonadati</taxon>
        <taxon>Bacteroidota</taxon>
        <taxon>Bacteroidia</taxon>
        <taxon>Bacteroidales</taxon>
        <taxon>Bacteroidaceae</taxon>
        <taxon>Phocaeicola</taxon>
    </lineage>
</organism>
<dbReference type="InterPro" id="IPR041607">
    <property type="entry name" value="HU-HIG"/>
</dbReference>
<protein>
    <recommendedName>
        <fullName evidence="2">HU domain-containing protein</fullName>
    </recommendedName>
</protein>
<reference evidence="3 4" key="1">
    <citation type="journal article" date="2011" name="Stand. Genomic Sci.">
        <title>Complete genome sequence of Bacteroides salanitronis type strain (BL78).</title>
        <authorList>
            <person name="Gronow S."/>
            <person name="Held B."/>
            <person name="Lucas S."/>
            <person name="Lapidus A."/>
            <person name="Del Rio T.G."/>
            <person name="Nolan M."/>
            <person name="Tice H."/>
            <person name="Deshpande S."/>
            <person name="Cheng J.F."/>
            <person name="Pitluck S."/>
            <person name="Liolios K."/>
            <person name="Pagani I."/>
            <person name="Ivanova N."/>
            <person name="Mavromatis K."/>
            <person name="Pati A."/>
            <person name="Tapia R."/>
            <person name="Han C."/>
            <person name="Goodwin L."/>
            <person name="Chen A."/>
            <person name="Palaniappan K."/>
            <person name="Land M."/>
            <person name="Hauser L."/>
            <person name="Chang Y.J."/>
            <person name="Jeffries C.D."/>
            <person name="Brambilla E.M."/>
            <person name="Rohde M."/>
            <person name="Goker M."/>
            <person name="Detter J.C."/>
            <person name="Woyke T."/>
            <person name="Bristow J."/>
            <person name="Markowitz V."/>
            <person name="Hugenholtz P."/>
            <person name="Kyrpides N.C."/>
            <person name="Klenk H.P."/>
            <person name="Eisen J.A."/>
        </authorList>
    </citation>
    <scope>NUCLEOTIDE SEQUENCE [LARGE SCALE GENOMIC DNA]</scope>
    <source>
        <strain evidence="3 4">DSM 18170</strain>
    </source>
</reference>
<dbReference type="InterPro" id="IPR010992">
    <property type="entry name" value="IHF-like_DNA-bd_dom_sf"/>
</dbReference>
<proteinExistence type="predicted"/>
<dbReference type="GO" id="GO:0003677">
    <property type="term" value="F:DNA binding"/>
    <property type="evidence" value="ECO:0007669"/>
    <property type="project" value="UniProtKB-KW"/>
</dbReference>
<name>F0R2K0_PHOSB</name>
<dbReference type="Pfam" id="PF18291">
    <property type="entry name" value="HU-HIG"/>
    <property type="match status" value="1"/>
</dbReference>
<dbReference type="SUPFAM" id="SSF47729">
    <property type="entry name" value="IHF-like DNA-binding proteins"/>
    <property type="match status" value="1"/>
</dbReference>
<evidence type="ECO:0000313" key="3">
    <source>
        <dbReference type="EMBL" id="ADY37538.1"/>
    </source>
</evidence>
<dbReference type="Proteomes" id="UP000007486">
    <property type="component" value="Chromosome"/>
</dbReference>
<keyword evidence="4" id="KW-1185">Reference proteome</keyword>
<dbReference type="eggNOG" id="COG0776">
    <property type="taxonomic scope" value="Bacteria"/>
</dbReference>
<dbReference type="OrthoDB" id="9809801at2"/>
<feature type="domain" description="HU" evidence="2">
    <location>
        <begin position="2"/>
        <end position="125"/>
    </location>
</feature>
<sequence>MIKYSLVMRGKPGNPELPKRAFASAQSIKKMSLEEVAKYIKQHGCAYSVGDFLAIANMLAQATADLLKSGYRVELDELGEFYVTLDCEGAESMEAFHPNEHIKELRVHWTPSDAFKNLRQGATFEETLDRRTERKLLQAERKGESTLELGK</sequence>